<evidence type="ECO:0000256" key="1">
    <source>
        <dbReference type="SAM" id="MobiDB-lite"/>
    </source>
</evidence>
<proteinExistence type="predicted"/>
<gene>
    <name evidence="2" type="ORF">IV203_010446</name>
</gene>
<feature type="region of interest" description="Disordered" evidence="1">
    <location>
        <begin position="1"/>
        <end position="32"/>
    </location>
</feature>
<reference evidence="2" key="2">
    <citation type="submission" date="2021-04" db="EMBL/GenBank/DDBJ databases">
        <authorList>
            <person name="Podell S."/>
        </authorList>
    </citation>
    <scope>NUCLEOTIDE SEQUENCE</scope>
    <source>
        <strain evidence="2">Hildebrandi</strain>
    </source>
</reference>
<organism evidence="2 3">
    <name type="scientific">Nitzschia inconspicua</name>
    <dbReference type="NCBI Taxonomy" id="303405"/>
    <lineage>
        <taxon>Eukaryota</taxon>
        <taxon>Sar</taxon>
        <taxon>Stramenopiles</taxon>
        <taxon>Ochrophyta</taxon>
        <taxon>Bacillariophyta</taxon>
        <taxon>Bacillariophyceae</taxon>
        <taxon>Bacillariophycidae</taxon>
        <taxon>Bacillariales</taxon>
        <taxon>Bacillariaceae</taxon>
        <taxon>Nitzschia</taxon>
    </lineage>
</organism>
<dbReference type="AlphaFoldDB" id="A0A9K3PLF1"/>
<protein>
    <submittedName>
        <fullName evidence="2">Uncharacterized protein</fullName>
    </submittedName>
</protein>
<dbReference type="EMBL" id="JAGRRH010000018">
    <property type="protein sequence ID" value="KAG7351086.1"/>
    <property type="molecule type" value="Genomic_DNA"/>
</dbReference>
<keyword evidence="3" id="KW-1185">Reference proteome</keyword>
<evidence type="ECO:0000313" key="2">
    <source>
        <dbReference type="EMBL" id="KAG7351086.1"/>
    </source>
</evidence>
<name>A0A9K3PLF1_9STRA</name>
<reference evidence="2" key="1">
    <citation type="journal article" date="2021" name="Sci. Rep.">
        <title>Diploid genomic architecture of Nitzschia inconspicua, an elite biomass production diatom.</title>
        <authorList>
            <person name="Oliver A."/>
            <person name="Podell S."/>
            <person name="Pinowska A."/>
            <person name="Traller J.C."/>
            <person name="Smith S.R."/>
            <person name="McClure R."/>
            <person name="Beliaev A."/>
            <person name="Bohutskyi P."/>
            <person name="Hill E.A."/>
            <person name="Rabines A."/>
            <person name="Zheng H."/>
            <person name="Allen L.Z."/>
            <person name="Kuo A."/>
            <person name="Grigoriev I.V."/>
            <person name="Allen A.E."/>
            <person name="Hazlebeck D."/>
            <person name="Allen E.E."/>
        </authorList>
    </citation>
    <scope>NUCLEOTIDE SEQUENCE</scope>
    <source>
        <strain evidence="2">Hildebrandi</strain>
    </source>
</reference>
<comment type="caution">
    <text evidence="2">The sequence shown here is derived from an EMBL/GenBank/DDBJ whole genome shotgun (WGS) entry which is preliminary data.</text>
</comment>
<sequence length="120" mass="13162">MVRSFPGIVASRSDPPTHAGATTSIDQEPPVREKRRHFLQLKSNLEAARREVGQPEVLVQDNCGATQQNRPVIPDAMQLPVNDSTRSPTSSLNYTVAQSMCSSMVETIEASDLLEELSLQ</sequence>
<dbReference type="Proteomes" id="UP000693970">
    <property type="component" value="Unassembled WGS sequence"/>
</dbReference>
<evidence type="ECO:0000313" key="3">
    <source>
        <dbReference type="Proteomes" id="UP000693970"/>
    </source>
</evidence>
<accession>A0A9K3PLF1</accession>